<dbReference type="EMBL" id="FOTQ01000025">
    <property type="protein sequence ID" value="SFM81509.1"/>
    <property type="molecule type" value="Genomic_DNA"/>
</dbReference>
<dbReference type="Gene3D" id="3.30.420.40">
    <property type="match status" value="2"/>
</dbReference>
<dbReference type="Proteomes" id="UP000199144">
    <property type="component" value="Unassembled WGS sequence"/>
</dbReference>
<dbReference type="EC" id="2.7.2.7" evidence="9"/>
<evidence type="ECO:0000256" key="5">
    <source>
        <dbReference type="ARBA" id="ARBA00022741"/>
    </source>
</evidence>
<keyword evidence="12" id="KW-1185">Reference proteome</keyword>
<dbReference type="PIRSF" id="PIRSF036458">
    <property type="entry name" value="Butyrate_kin"/>
    <property type="match status" value="1"/>
</dbReference>
<comment type="subcellular location">
    <subcellularLocation>
        <location evidence="1 9">Cytoplasm</location>
    </subcellularLocation>
</comment>
<dbReference type="PROSITE" id="PS01076">
    <property type="entry name" value="ACETATE_KINASE_2"/>
    <property type="match status" value="1"/>
</dbReference>
<name>A0A1I4TXZ7_9RHOB</name>
<dbReference type="NCBIfam" id="NF002834">
    <property type="entry name" value="PRK03011.1-5"/>
    <property type="match status" value="1"/>
</dbReference>
<evidence type="ECO:0000256" key="7">
    <source>
        <dbReference type="ARBA" id="ARBA00022840"/>
    </source>
</evidence>
<dbReference type="GO" id="GO:0006083">
    <property type="term" value="P:acetate metabolic process"/>
    <property type="evidence" value="ECO:0007669"/>
    <property type="project" value="TreeGrafter"/>
</dbReference>
<sequence>MSRDLILAINPGTTTTRCALFERRGEGPQTVCEQTLEHDETVMAGFPSIAAQLPYRTECVSAFLAAQMSETDRLVACAGRGGMLTPVPPGVIEVNAELVQFALYTPTYHHASNLGAPLAAGIAFQHGVRAFVVDPVSVDELPPVARITGCPELPRFSFVHALNIRACGRKLAASKGKSLDETRAVVAHLGAGFSIAALVDGRLVDSSNRMEISPFTPERAGGLPPLPLIELCYSGAYSKDQLLKKLYGKGGVFAHLGTKDIRKVEAMVDDSNERARLVYDAMILQIAKAIGAMAAVADFDLDGIVLTGGLVNSPRIVTALTEKVGSIADIIVYPGSNECLALAEGAVRVLAEEETAMTWPVQPLAEAV</sequence>
<dbReference type="InterPro" id="IPR023865">
    <property type="entry name" value="Aliphatic_acid_kinase_CS"/>
</dbReference>
<evidence type="ECO:0000313" key="11">
    <source>
        <dbReference type="EMBL" id="SFM81509.1"/>
    </source>
</evidence>
<dbReference type="InterPro" id="IPR011245">
    <property type="entry name" value="Butyrate_kin"/>
</dbReference>
<dbReference type="InterPro" id="IPR043129">
    <property type="entry name" value="ATPase_NBD"/>
</dbReference>
<evidence type="ECO:0000256" key="6">
    <source>
        <dbReference type="ARBA" id="ARBA00022777"/>
    </source>
</evidence>
<proteinExistence type="inferred from homology"/>
<dbReference type="GO" id="GO:0047761">
    <property type="term" value="F:butyrate kinase activity"/>
    <property type="evidence" value="ECO:0007669"/>
    <property type="project" value="UniProtKB-UniRule"/>
</dbReference>
<protein>
    <recommendedName>
        <fullName evidence="9">Probable butyrate kinase</fullName>
        <shortName evidence="9">BK</shortName>
        <ecNumber evidence="9">2.7.2.7</ecNumber>
    </recommendedName>
    <alternativeName>
        <fullName evidence="9">Branched-chain carboxylic acid kinase</fullName>
    </alternativeName>
</protein>
<dbReference type="CDD" id="cd24011">
    <property type="entry name" value="ASKHA_NBD_BK"/>
    <property type="match status" value="1"/>
</dbReference>
<dbReference type="STRING" id="254406.SAMN04488042_1255"/>
<dbReference type="GO" id="GO:0005524">
    <property type="term" value="F:ATP binding"/>
    <property type="evidence" value="ECO:0007669"/>
    <property type="project" value="UniProtKB-KW"/>
</dbReference>
<evidence type="ECO:0000256" key="9">
    <source>
        <dbReference type="HAMAP-Rule" id="MF_00542"/>
    </source>
</evidence>
<comment type="similarity">
    <text evidence="2 9 10">Belongs to the acetokinase family.</text>
</comment>
<dbReference type="SUPFAM" id="SSF53067">
    <property type="entry name" value="Actin-like ATPase domain"/>
    <property type="match status" value="2"/>
</dbReference>
<evidence type="ECO:0000256" key="3">
    <source>
        <dbReference type="ARBA" id="ARBA00022490"/>
    </source>
</evidence>
<accession>A0A1I4TXZ7</accession>
<keyword evidence="7 9" id="KW-0067">ATP-binding</keyword>
<dbReference type="PANTHER" id="PTHR21060:SF20">
    <property type="entry name" value="BUTYRATE KINASE 1-RELATED"/>
    <property type="match status" value="1"/>
</dbReference>
<evidence type="ECO:0000256" key="4">
    <source>
        <dbReference type="ARBA" id="ARBA00022679"/>
    </source>
</evidence>
<evidence type="ECO:0000256" key="2">
    <source>
        <dbReference type="ARBA" id="ARBA00008748"/>
    </source>
</evidence>
<dbReference type="Pfam" id="PF00871">
    <property type="entry name" value="Acetate_kinase"/>
    <property type="match status" value="1"/>
</dbReference>
<dbReference type="AlphaFoldDB" id="A0A1I4TXZ7"/>
<dbReference type="RefSeq" id="WP_093097278.1">
    <property type="nucleotide sequence ID" value="NZ_FOTQ01000025.1"/>
</dbReference>
<evidence type="ECO:0000256" key="1">
    <source>
        <dbReference type="ARBA" id="ARBA00004496"/>
    </source>
</evidence>
<dbReference type="HAMAP" id="MF_00542">
    <property type="entry name" value="Butyrate_kinase"/>
    <property type="match status" value="1"/>
</dbReference>
<dbReference type="PRINTS" id="PR00471">
    <property type="entry name" value="ACETATEKNASE"/>
</dbReference>
<evidence type="ECO:0000256" key="8">
    <source>
        <dbReference type="ARBA" id="ARBA00048596"/>
    </source>
</evidence>
<dbReference type="GO" id="GO:0005737">
    <property type="term" value="C:cytoplasm"/>
    <property type="evidence" value="ECO:0007669"/>
    <property type="project" value="UniProtKB-SubCell"/>
</dbReference>
<dbReference type="OrthoDB" id="9771859at2"/>
<keyword evidence="6 9" id="KW-0418">Kinase</keyword>
<evidence type="ECO:0000313" key="12">
    <source>
        <dbReference type="Proteomes" id="UP000199144"/>
    </source>
</evidence>
<dbReference type="PANTHER" id="PTHR21060">
    <property type="entry name" value="ACETATE KINASE"/>
    <property type="match status" value="1"/>
</dbReference>
<keyword evidence="3 9" id="KW-0963">Cytoplasm</keyword>
<keyword evidence="4 9" id="KW-0808">Transferase</keyword>
<organism evidence="11 12">
    <name type="scientific">Shimia aestuarii</name>
    <dbReference type="NCBI Taxonomy" id="254406"/>
    <lineage>
        <taxon>Bacteria</taxon>
        <taxon>Pseudomonadati</taxon>
        <taxon>Pseudomonadota</taxon>
        <taxon>Alphaproteobacteria</taxon>
        <taxon>Rhodobacterales</taxon>
        <taxon>Roseobacteraceae</taxon>
    </lineage>
</organism>
<comment type="catalytic activity">
    <reaction evidence="8 9">
        <text>butanoate + ATP = butanoyl phosphate + ADP</text>
        <dbReference type="Rhea" id="RHEA:13585"/>
        <dbReference type="ChEBI" id="CHEBI:17968"/>
        <dbReference type="ChEBI" id="CHEBI:30616"/>
        <dbReference type="ChEBI" id="CHEBI:58079"/>
        <dbReference type="ChEBI" id="CHEBI:456216"/>
        <dbReference type="EC" id="2.7.2.7"/>
    </reaction>
</comment>
<reference evidence="11 12" key="1">
    <citation type="submission" date="2016-10" db="EMBL/GenBank/DDBJ databases">
        <authorList>
            <person name="de Groot N.N."/>
        </authorList>
    </citation>
    <scope>NUCLEOTIDE SEQUENCE [LARGE SCALE GENOMIC DNA]</scope>
    <source>
        <strain evidence="11 12">DSM 15283</strain>
    </source>
</reference>
<dbReference type="GO" id="GO:0008776">
    <property type="term" value="F:acetate kinase activity"/>
    <property type="evidence" value="ECO:0007669"/>
    <property type="project" value="TreeGrafter"/>
</dbReference>
<dbReference type="NCBIfam" id="TIGR02707">
    <property type="entry name" value="butyr_kinase"/>
    <property type="match status" value="1"/>
</dbReference>
<dbReference type="InterPro" id="IPR000890">
    <property type="entry name" value="Aliphatic_acid_kin_short-chain"/>
</dbReference>
<evidence type="ECO:0000256" key="10">
    <source>
        <dbReference type="RuleBase" id="RU003835"/>
    </source>
</evidence>
<gene>
    <name evidence="9" type="primary">buk</name>
    <name evidence="11" type="ORF">SAMN04488042_1255</name>
</gene>
<keyword evidence="5 9" id="KW-0547">Nucleotide-binding</keyword>